<keyword evidence="9" id="KW-1185">Reference proteome</keyword>
<dbReference type="PANTHER" id="PTHR23507:SF1">
    <property type="entry name" value="FI18259P1-RELATED"/>
    <property type="match status" value="1"/>
</dbReference>
<evidence type="ECO:0000313" key="9">
    <source>
        <dbReference type="Proteomes" id="UP000827092"/>
    </source>
</evidence>
<keyword evidence="2 6" id="KW-0812">Transmembrane</keyword>
<dbReference type="GO" id="GO:0022857">
    <property type="term" value="F:transmembrane transporter activity"/>
    <property type="evidence" value="ECO:0007669"/>
    <property type="project" value="InterPro"/>
</dbReference>
<feature type="domain" description="Major facilitator superfamily (MFS) profile" evidence="7">
    <location>
        <begin position="14"/>
        <end position="448"/>
    </location>
</feature>
<sequence>MNGYIMSKLRLVTVEPVLFLYMMIIYLEINALQEVIFVKSCIKLNHPENISDCSYALKQNMTLAVTQEATNWSKYNNMVLFFFTFISSFYVGSWSDRLGRKLPMLVPLIGTCIASTINALLSYFFDAHLAYFFISSFFSGITFGTVGIVSSTYGYISDYTHEQSRTKRIVILESMIFSGAMVGTYVSGAILSHVRYDAVLNNFVQLFMFEGAVSAIIAVYVVFRIPNSDDPKWQGPLTFSGLFSLKHVVDSLRTVFRAREMGKRKKVLLMLVALFACNLGTVVQTYLGYYYVKTQLGWSFANYTNFYSVQLGVEGFALLIFLPFLLHFFHVSDYIVIALGLISRISSFAVFGLSTKDYMVWSCAAICIFSEFPVPAFRSMLSKTVGPDEKGRIFAFTTVLMNICFLLGSFVLMTLFNLLDFRGFCFVMVAAIQGISLLILVYLYFTRKTSITNSETTENDDGSVSEITSPLTDSDSIS</sequence>
<dbReference type="AlphaFoldDB" id="A0AAV6UBX9"/>
<feature type="transmembrane region" description="Helical" evidence="6">
    <location>
        <begin position="168"/>
        <end position="191"/>
    </location>
</feature>
<feature type="transmembrane region" description="Helical" evidence="6">
    <location>
        <begin position="267"/>
        <end position="287"/>
    </location>
</feature>
<evidence type="ECO:0000256" key="1">
    <source>
        <dbReference type="ARBA" id="ARBA00004141"/>
    </source>
</evidence>
<feature type="transmembrane region" description="Helical" evidence="6">
    <location>
        <begin position="104"/>
        <end position="125"/>
    </location>
</feature>
<accession>A0AAV6UBX9</accession>
<evidence type="ECO:0000256" key="5">
    <source>
        <dbReference type="SAM" id="MobiDB-lite"/>
    </source>
</evidence>
<reference evidence="8 9" key="1">
    <citation type="journal article" date="2022" name="Nat. Ecol. Evol.">
        <title>A masculinizing supergene underlies an exaggerated male reproductive morph in a spider.</title>
        <authorList>
            <person name="Hendrickx F."/>
            <person name="De Corte Z."/>
            <person name="Sonet G."/>
            <person name="Van Belleghem S.M."/>
            <person name="Kostlbacher S."/>
            <person name="Vangestel C."/>
        </authorList>
    </citation>
    <scope>NUCLEOTIDE SEQUENCE [LARGE SCALE GENOMIC DNA]</scope>
    <source>
        <strain evidence="8">W744_W776</strain>
    </source>
</reference>
<dbReference type="Pfam" id="PF07690">
    <property type="entry name" value="MFS_1"/>
    <property type="match status" value="1"/>
</dbReference>
<dbReference type="Proteomes" id="UP000827092">
    <property type="component" value="Unassembled WGS sequence"/>
</dbReference>
<evidence type="ECO:0000259" key="7">
    <source>
        <dbReference type="PROSITE" id="PS50850"/>
    </source>
</evidence>
<feature type="transmembrane region" description="Helical" evidence="6">
    <location>
        <begin position="131"/>
        <end position="156"/>
    </location>
</feature>
<dbReference type="InterPro" id="IPR011701">
    <property type="entry name" value="MFS"/>
</dbReference>
<proteinExistence type="predicted"/>
<comment type="caution">
    <text evidence="8">The sequence shown here is derived from an EMBL/GenBank/DDBJ whole genome shotgun (WGS) entry which is preliminary data.</text>
</comment>
<dbReference type="PANTHER" id="PTHR23507">
    <property type="entry name" value="ZGC:174356"/>
    <property type="match status" value="1"/>
</dbReference>
<feature type="transmembrane region" description="Helical" evidence="6">
    <location>
        <begin position="203"/>
        <end position="223"/>
    </location>
</feature>
<dbReference type="SUPFAM" id="SSF103473">
    <property type="entry name" value="MFS general substrate transporter"/>
    <property type="match status" value="1"/>
</dbReference>
<evidence type="ECO:0000256" key="2">
    <source>
        <dbReference type="ARBA" id="ARBA00022692"/>
    </source>
</evidence>
<dbReference type="EMBL" id="JAFNEN010000532">
    <property type="protein sequence ID" value="KAG8181136.1"/>
    <property type="molecule type" value="Genomic_DNA"/>
</dbReference>
<evidence type="ECO:0000256" key="6">
    <source>
        <dbReference type="SAM" id="Phobius"/>
    </source>
</evidence>
<dbReference type="GO" id="GO:0016020">
    <property type="term" value="C:membrane"/>
    <property type="evidence" value="ECO:0007669"/>
    <property type="project" value="UniProtKB-SubCell"/>
</dbReference>
<dbReference type="InterPro" id="IPR036259">
    <property type="entry name" value="MFS_trans_sf"/>
</dbReference>
<gene>
    <name evidence="8" type="ORF">JTE90_002496</name>
</gene>
<dbReference type="InterPro" id="IPR020846">
    <property type="entry name" value="MFS_dom"/>
</dbReference>
<dbReference type="PROSITE" id="PS50850">
    <property type="entry name" value="MFS"/>
    <property type="match status" value="1"/>
</dbReference>
<feature type="transmembrane region" description="Helical" evidence="6">
    <location>
        <begin position="75"/>
        <end position="92"/>
    </location>
</feature>
<feature type="transmembrane region" description="Helical" evidence="6">
    <location>
        <begin position="307"/>
        <end position="327"/>
    </location>
</feature>
<evidence type="ECO:0000256" key="3">
    <source>
        <dbReference type="ARBA" id="ARBA00022989"/>
    </source>
</evidence>
<feature type="transmembrane region" description="Helical" evidence="6">
    <location>
        <begin position="421"/>
        <end position="445"/>
    </location>
</feature>
<comment type="subcellular location">
    <subcellularLocation>
        <location evidence="1">Membrane</location>
        <topology evidence="1">Multi-pass membrane protein</topology>
    </subcellularLocation>
</comment>
<keyword evidence="4 6" id="KW-0472">Membrane</keyword>
<feature type="transmembrane region" description="Helical" evidence="6">
    <location>
        <begin position="12"/>
        <end position="29"/>
    </location>
</feature>
<organism evidence="8 9">
    <name type="scientific">Oedothorax gibbosus</name>
    <dbReference type="NCBI Taxonomy" id="931172"/>
    <lineage>
        <taxon>Eukaryota</taxon>
        <taxon>Metazoa</taxon>
        <taxon>Ecdysozoa</taxon>
        <taxon>Arthropoda</taxon>
        <taxon>Chelicerata</taxon>
        <taxon>Arachnida</taxon>
        <taxon>Araneae</taxon>
        <taxon>Araneomorphae</taxon>
        <taxon>Entelegynae</taxon>
        <taxon>Araneoidea</taxon>
        <taxon>Linyphiidae</taxon>
        <taxon>Erigoninae</taxon>
        <taxon>Oedothorax</taxon>
    </lineage>
</organism>
<feature type="transmembrane region" description="Helical" evidence="6">
    <location>
        <begin position="393"/>
        <end position="415"/>
    </location>
</feature>
<protein>
    <recommendedName>
        <fullName evidence="7">Major facilitator superfamily (MFS) profile domain-containing protein</fullName>
    </recommendedName>
</protein>
<feature type="transmembrane region" description="Helical" evidence="6">
    <location>
        <begin position="359"/>
        <end position="381"/>
    </location>
</feature>
<evidence type="ECO:0000256" key="4">
    <source>
        <dbReference type="ARBA" id="ARBA00023136"/>
    </source>
</evidence>
<feature type="region of interest" description="Disordered" evidence="5">
    <location>
        <begin position="453"/>
        <end position="478"/>
    </location>
</feature>
<feature type="transmembrane region" description="Helical" evidence="6">
    <location>
        <begin position="334"/>
        <end position="353"/>
    </location>
</feature>
<feature type="compositionally biased region" description="Polar residues" evidence="5">
    <location>
        <begin position="465"/>
        <end position="478"/>
    </location>
</feature>
<name>A0AAV6UBX9_9ARAC</name>
<evidence type="ECO:0000313" key="8">
    <source>
        <dbReference type="EMBL" id="KAG8181136.1"/>
    </source>
</evidence>
<keyword evidence="3 6" id="KW-1133">Transmembrane helix</keyword>
<dbReference type="Gene3D" id="1.20.1250.20">
    <property type="entry name" value="MFS general substrate transporter like domains"/>
    <property type="match status" value="1"/>
</dbReference>